<organism evidence="1">
    <name type="scientific">Aphanomyces astaci</name>
    <name type="common">Crayfish plague agent</name>
    <dbReference type="NCBI Taxonomy" id="112090"/>
    <lineage>
        <taxon>Eukaryota</taxon>
        <taxon>Sar</taxon>
        <taxon>Stramenopiles</taxon>
        <taxon>Oomycota</taxon>
        <taxon>Saprolegniomycetes</taxon>
        <taxon>Saprolegniales</taxon>
        <taxon>Verrucalvaceae</taxon>
        <taxon>Aphanomyces</taxon>
    </lineage>
</organism>
<dbReference type="GO" id="GO:0003676">
    <property type="term" value="F:nucleic acid binding"/>
    <property type="evidence" value="ECO:0007669"/>
    <property type="project" value="InterPro"/>
</dbReference>
<dbReference type="AlphaFoldDB" id="W4FZ00"/>
<dbReference type="GeneID" id="20815034"/>
<sequence>MCLGKLPRGTIKAIAAQATQRHSSSPEFDFFGIWDVVHLDETWFNADKDSRKTYLVDGEDVGNRACKSKRIIAKVIHSSPSRSELTQSASGTMVTTLINVDSATYRDYVVNKVIPAIKANFRSLNKRVVLQHDNATLHRSIDNATLVQVSTDGWTFVVRCQPPNSPDLNVLDLGFFASIQTLQYKTVSRTVDEVIASTMITFETLESEKLANVFLTLQGVMRLVLEHRGGNHFKLPHLKKDALRRTGNLPTNLSCPVSLLFEANSYHVQTSGL</sequence>
<evidence type="ECO:0008006" key="2">
    <source>
        <dbReference type="Google" id="ProtNLM"/>
    </source>
</evidence>
<dbReference type="VEuPathDB" id="FungiDB:H257_13038"/>
<dbReference type="OrthoDB" id="74624at2759"/>
<proteinExistence type="predicted"/>
<evidence type="ECO:0000313" key="1">
    <source>
        <dbReference type="EMBL" id="ETV71908.1"/>
    </source>
</evidence>
<accession>W4FZ00</accession>
<reference evidence="1" key="1">
    <citation type="submission" date="2013-12" db="EMBL/GenBank/DDBJ databases">
        <title>The Genome Sequence of Aphanomyces astaci APO3.</title>
        <authorList>
            <consortium name="The Broad Institute Genomics Platform"/>
            <person name="Russ C."/>
            <person name="Tyler B."/>
            <person name="van West P."/>
            <person name="Dieguez-Uribeondo J."/>
            <person name="Young S.K."/>
            <person name="Zeng Q."/>
            <person name="Gargeya S."/>
            <person name="Fitzgerald M."/>
            <person name="Abouelleil A."/>
            <person name="Alvarado L."/>
            <person name="Chapman S.B."/>
            <person name="Gainer-Dewar J."/>
            <person name="Goldberg J."/>
            <person name="Griggs A."/>
            <person name="Gujja S."/>
            <person name="Hansen M."/>
            <person name="Howarth C."/>
            <person name="Imamovic A."/>
            <person name="Ireland A."/>
            <person name="Larimer J."/>
            <person name="McCowan C."/>
            <person name="Murphy C."/>
            <person name="Pearson M."/>
            <person name="Poon T.W."/>
            <person name="Priest M."/>
            <person name="Roberts A."/>
            <person name="Saif S."/>
            <person name="Shea T."/>
            <person name="Sykes S."/>
            <person name="Wortman J."/>
            <person name="Nusbaum C."/>
            <person name="Birren B."/>
        </authorList>
    </citation>
    <scope>NUCLEOTIDE SEQUENCE [LARGE SCALE GENOMIC DNA]</scope>
    <source>
        <strain evidence="1">APO3</strain>
    </source>
</reference>
<dbReference type="Gene3D" id="3.30.420.10">
    <property type="entry name" value="Ribonuclease H-like superfamily/Ribonuclease H"/>
    <property type="match status" value="1"/>
</dbReference>
<protein>
    <recommendedName>
        <fullName evidence="2">Tc1-like transposase DDE domain-containing protein</fullName>
    </recommendedName>
</protein>
<dbReference type="InterPro" id="IPR036397">
    <property type="entry name" value="RNaseH_sf"/>
</dbReference>
<dbReference type="PANTHER" id="PTHR47169">
    <property type="entry name" value="OS01G0541250 PROTEIN"/>
    <property type="match status" value="1"/>
</dbReference>
<dbReference type="PANTHER" id="PTHR47169:SF2">
    <property type="entry name" value="OS01G0541250 PROTEIN"/>
    <property type="match status" value="1"/>
</dbReference>
<dbReference type="EMBL" id="KI913157">
    <property type="protein sequence ID" value="ETV71908.1"/>
    <property type="molecule type" value="Genomic_DNA"/>
</dbReference>
<dbReference type="RefSeq" id="XP_009838757.1">
    <property type="nucleotide sequence ID" value="XM_009840455.1"/>
</dbReference>
<gene>
    <name evidence="1" type="ORF">H257_13038</name>
</gene>
<name>W4FZ00_APHAT</name>